<dbReference type="InterPro" id="IPR050360">
    <property type="entry name" value="MFS_Sugar_Transporters"/>
</dbReference>
<feature type="transmembrane region" description="Helical" evidence="8">
    <location>
        <begin position="328"/>
        <end position="346"/>
    </location>
</feature>
<evidence type="ECO:0000256" key="5">
    <source>
        <dbReference type="ARBA" id="ARBA00022989"/>
    </source>
</evidence>
<dbReference type="SUPFAM" id="SSF103473">
    <property type="entry name" value="MFS general substrate transporter"/>
    <property type="match status" value="1"/>
</dbReference>
<dbReference type="EMBL" id="LFMY01000010">
    <property type="protein sequence ID" value="OKL58146.1"/>
    <property type="molecule type" value="Genomic_DNA"/>
</dbReference>
<dbReference type="RefSeq" id="XP_020118267.1">
    <property type="nucleotide sequence ID" value="XM_020269223.1"/>
</dbReference>
<dbReference type="PANTHER" id="PTHR48022">
    <property type="entry name" value="PLASTIDIC GLUCOSE TRANSPORTER 4"/>
    <property type="match status" value="1"/>
</dbReference>
<keyword evidence="3 7" id="KW-0813">Transport</keyword>
<evidence type="ECO:0000256" key="8">
    <source>
        <dbReference type="SAM" id="Phobius"/>
    </source>
</evidence>
<feature type="domain" description="Major facilitator superfamily (MFS) profile" evidence="9">
    <location>
        <begin position="29"/>
        <end position="476"/>
    </location>
</feature>
<reference evidence="10 11" key="1">
    <citation type="submission" date="2015-06" db="EMBL/GenBank/DDBJ databases">
        <title>Talaromyces atroroseus IBT 11181 draft genome.</title>
        <authorList>
            <person name="Rasmussen K.B."/>
            <person name="Rasmussen S."/>
            <person name="Petersen B."/>
            <person name="Sicheritz-Ponten T."/>
            <person name="Mortensen U.H."/>
            <person name="Thrane U."/>
        </authorList>
    </citation>
    <scope>NUCLEOTIDE SEQUENCE [LARGE SCALE GENOMIC DNA]</scope>
    <source>
        <strain evidence="10 11">IBT 11181</strain>
    </source>
</reference>
<evidence type="ECO:0000256" key="4">
    <source>
        <dbReference type="ARBA" id="ARBA00022692"/>
    </source>
</evidence>
<comment type="similarity">
    <text evidence="2 7">Belongs to the major facilitator superfamily. Sugar transporter (TC 2.A.1.1) family.</text>
</comment>
<dbReference type="PROSITE" id="PS50850">
    <property type="entry name" value="MFS"/>
    <property type="match status" value="1"/>
</dbReference>
<accession>A0A225AT70</accession>
<feature type="transmembrane region" description="Helical" evidence="8">
    <location>
        <begin position="199"/>
        <end position="217"/>
    </location>
</feature>
<dbReference type="InterPro" id="IPR003663">
    <property type="entry name" value="Sugar/inositol_transpt"/>
</dbReference>
<feature type="transmembrane region" description="Helical" evidence="8">
    <location>
        <begin position="24"/>
        <end position="42"/>
    </location>
</feature>
<comment type="subcellular location">
    <subcellularLocation>
        <location evidence="1">Membrane</location>
        <topology evidence="1">Multi-pass membrane protein</topology>
    </subcellularLocation>
</comment>
<keyword evidence="5 8" id="KW-1133">Transmembrane helix</keyword>
<dbReference type="NCBIfam" id="TIGR00879">
    <property type="entry name" value="SP"/>
    <property type="match status" value="1"/>
</dbReference>
<dbReference type="GO" id="GO:0016020">
    <property type="term" value="C:membrane"/>
    <property type="evidence" value="ECO:0007669"/>
    <property type="project" value="UniProtKB-SubCell"/>
</dbReference>
<feature type="transmembrane region" description="Helical" evidence="8">
    <location>
        <begin position="161"/>
        <end position="179"/>
    </location>
</feature>
<dbReference type="InterPro" id="IPR005828">
    <property type="entry name" value="MFS_sugar_transport-like"/>
</dbReference>
<dbReference type="GO" id="GO:0005351">
    <property type="term" value="F:carbohydrate:proton symporter activity"/>
    <property type="evidence" value="ECO:0007669"/>
    <property type="project" value="TreeGrafter"/>
</dbReference>
<dbReference type="Proteomes" id="UP000214365">
    <property type="component" value="Unassembled WGS sequence"/>
</dbReference>
<feature type="transmembrane region" description="Helical" evidence="8">
    <location>
        <begin position="424"/>
        <end position="445"/>
    </location>
</feature>
<evidence type="ECO:0000313" key="10">
    <source>
        <dbReference type="EMBL" id="OKL58146.1"/>
    </source>
</evidence>
<gene>
    <name evidence="10" type="ORF">UA08_06448</name>
</gene>
<dbReference type="PRINTS" id="PR00171">
    <property type="entry name" value="SUGRTRNSPORT"/>
</dbReference>
<evidence type="ECO:0000259" key="9">
    <source>
        <dbReference type="PROSITE" id="PS50850"/>
    </source>
</evidence>
<keyword evidence="4 8" id="KW-0812">Transmembrane</keyword>
<feature type="transmembrane region" description="Helical" evidence="8">
    <location>
        <begin position="358"/>
        <end position="379"/>
    </location>
</feature>
<feature type="transmembrane region" description="Helical" evidence="8">
    <location>
        <begin position="128"/>
        <end position="149"/>
    </location>
</feature>
<evidence type="ECO:0000256" key="2">
    <source>
        <dbReference type="ARBA" id="ARBA00010992"/>
    </source>
</evidence>
<dbReference type="GeneID" id="31006203"/>
<evidence type="ECO:0000256" key="3">
    <source>
        <dbReference type="ARBA" id="ARBA00022448"/>
    </source>
</evidence>
<evidence type="ECO:0000256" key="1">
    <source>
        <dbReference type="ARBA" id="ARBA00004141"/>
    </source>
</evidence>
<evidence type="ECO:0000256" key="7">
    <source>
        <dbReference type="RuleBase" id="RU003346"/>
    </source>
</evidence>
<dbReference type="PANTHER" id="PTHR48022:SF28">
    <property type="entry name" value="MAJOR FACILITATOR SUPERFAMILY (MFS) PROFILE DOMAIN-CONTAINING PROTEIN-RELATED"/>
    <property type="match status" value="1"/>
</dbReference>
<evidence type="ECO:0000256" key="6">
    <source>
        <dbReference type="ARBA" id="ARBA00023136"/>
    </source>
</evidence>
<dbReference type="InterPro" id="IPR036259">
    <property type="entry name" value="MFS_trans_sf"/>
</dbReference>
<dbReference type="Pfam" id="PF00083">
    <property type="entry name" value="Sugar_tr"/>
    <property type="match status" value="1"/>
</dbReference>
<feature type="transmembrane region" description="Helical" evidence="8">
    <location>
        <begin position="75"/>
        <end position="95"/>
    </location>
</feature>
<protein>
    <recommendedName>
        <fullName evidence="9">Major facilitator superfamily (MFS) profile domain-containing protein</fullName>
    </recommendedName>
</protein>
<keyword evidence="6 8" id="KW-0472">Membrane</keyword>
<keyword evidence="11" id="KW-1185">Reference proteome</keyword>
<name>A0A225AT70_TALAT</name>
<feature type="transmembrane region" description="Helical" evidence="8">
    <location>
        <begin position="102"/>
        <end position="122"/>
    </location>
</feature>
<feature type="transmembrane region" description="Helical" evidence="8">
    <location>
        <begin position="290"/>
        <end position="308"/>
    </location>
</feature>
<dbReference type="OrthoDB" id="6133115at2759"/>
<organism evidence="10 11">
    <name type="scientific">Talaromyces atroroseus</name>
    <dbReference type="NCBI Taxonomy" id="1441469"/>
    <lineage>
        <taxon>Eukaryota</taxon>
        <taxon>Fungi</taxon>
        <taxon>Dikarya</taxon>
        <taxon>Ascomycota</taxon>
        <taxon>Pezizomycotina</taxon>
        <taxon>Eurotiomycetes</taxon>
        <taxon>Eurotiomycetidae</taxon>
        <taxon>Eurotiales</taxon>
        <taxon>Trichocomaceae</taxon>
        <taxon>Talaromyces</taxon>
        <taxon>Talaromyces sect. Trachyspermi</taxon>
    </lineage>
</organism>
<dbReference type="InterPro" id="IPR020846">
    <property type="entry name" value="MFS_dom"/>
</dbReference>
<sequence length="545" mass="59849">MKPFSAPYAVFTDRLRNRGQKTAWIEYTITATCAIGNMLFGYDQGVMGGFLTSTSFANTFPSISSDGGNSTLQGFVVAVYEIGCAVGALSVIFGGDRYGRRVTVMCGQTILIIGAILQFTSYSLSQLIVGRIVTGVGNGMAVAVLPTWNGECSRSSNRGRAVLWQLNVNILGIAIAYWVDYGVNESSLTGNTDWSWRFPLSLQVVFSAATIIFSFFLPDSPRALVRKGKVDEARDVIDMLSLEIDPVKRAEATNISLSLIENALEEENTENKTSWSDVFTQGEGRYFQRLVLATMSLCMLQLSGLNLITNYAPVIFQDTLGMSRNLSLLMAGFNGLEYWLATFVPIPLIDRVGRRRIMLFSAIGQTITMAVLAGCIAYPNSKPAGYVATVGLFVFNTFAGIGFDGIPFLLPVELTPLQTRGKSVAIATGCFWLCNFFVVMISPVLIDRIKYGTYILWCGTNLCFVPLIYFLIPETSKAALEDIDVLFQTSGRWVIGPGSRQKLRDIVAGRQAAESSYIKEHREFDSNKSQVEIIEDTSADKHSQV</sequence>
<dbReference type="Gene3D" id="1.20.1250.20">
    <property type="entry name" value="MFS general substrate transporter like domains"/>
    <property type="match status" value="1"/>
</dbReference>
<feature type="transmembrane region" description="Helical" evidence="8">
    <location>
        <begin position="385"/>
        <end position="412"/>
    </location>
</feature>
<dbReference type="AlphaFoldDB" id="A0A225AT70"/>
<feature type="transmembrane region" description="Helical" evidence="8">
    <location>
        <begin position="451"/>
        <end position="472"/>
    </location>
</feature>
<proteinExistence type="inferred from homology"/>
<evidence type="ECO:0000313" key="11">
    <source>
        <dbReference type="Proteomes" id="UP000214365"/>
    </source>
</evidence>
<comment type="caution">
    <text evidence="10">The sequence shown here is derived from an EMBL/GenBank/DDBJ whole genome shotgun (WGS) entry which is preliminary data.</text>
</comment>